<dbReference type="HOGENOM" id="CLU_176746_0_0_2"/>
<dbReference type="Proteomes" id="UP000015502">
    <property type="component" value="Chromosome"/>
</dbReference>
<dbReference type="KEGG" id="tlt:OCC_07958"/>
<name>H3ZKY4_THELN</name>
<evidence type="ECO:0000313" key="1">
    <source>
        <dbReference type="EMBL" id="EHR79385.1"/>
    </source>
</evidence>
<dbReference type="RefSeq" id="WP_004066905.1">
    <property type="nucleotide sequence ID" value="NC_022084.1"/>
</dbReference>
<sequence length="76" mass="8835">MALEDYLMPNEEIRFQSNTYVGYGDKLYQVILTDKRLILYAKRGLLFKSDDVVSWKLEEIQGLKYNEQGIIGKKGS</sequence>
<dbReference type="AlphaFoldDB" id="H3ZKY4"/>
<dbReference type="EMBL" id="CP006670">
    <property type="protein sequence ID" value="EHR79385.1"/>
    <property type="molecule type" value="Genomic_DNA"/>
</dbReference>
<protein>
    <submittedName>
        <fullName evidence="1">Uncharacterized protein</fullName>
    </submittedName>
</protein>
<reference evidence="1 2" key="1">
    <citation type="journal article" date="2012" name="J. Bacteriol.">
        <title>Genome sequence of the model hyperthermophilic archaeon Thermococcus litoralis NS-C.</title>
        <authorList>
            <person name="Gardner A.F."/>
            <person name="Kumar S."/>
            <person name="Perler F.B."/>
        </authorList>
    </citation>
    <scope>NUCLEOTIDE SEQUENCE [LARGE SCALE GENOMIC DNA]</scope>
    <source>
        <strain evidence="2">ATCC 51850 / DSM 5473 / JCM 8560 / NS-C</strain>
    </source>
</reference>
<dbReference type="PaxDb" id="523849-OCC_07958"/>
<dbReference type="GeneID" id="16550330"/>
<evidence type="ECO:0000313" key="2">
    <source>
        <dbReference type="Proteomes" id="UP000015502"/>
    </source>
</evidence>
<organism evidence="1 2">
    <name type="scientific">Thermococcus litoralis (strain ATCC 51850 / DSM 5473 / JCM 8560 / NS-C)</name>
    <dbReference type="NCBI Taxonomy" id="523849"/>
    <lineage>
        <taxon>Archaea</taxon>
        <taxon>Methanobacteriati</taxon>
        <taxon>Methanobacteriota</taxon>
        <taxon>Thermococci</taxon>
        <taxon>Thermococcales</taxon>
        <taxon>Thermococcaceae</taxon>
        <taxon>Thermococcus</taxon>
    </lineage>
</organism>
<dbReference type="STRING" id="523849.OCC_07958"/>
<gene>
    <name evidence="1" type="ORF">OCC_07958</name>
</gene>
<keyword evidence="2" id="KW-1185">Reference proteome</keyword>
<accession>H3ZKY4</accession>
<proteinExistence type="predicted"/>